<feature type="domain" description="EF-hand" evidence="3">
    <location>
        <begin position="401"/>
        <end position="436"/>
    </location>
</feature>
<organism evidence="4 5">
    <name type="scientific">Prorocentrum cordatum</name>
    <dbReference type="NCBI Taxonomy" id="2364126"/>
    <lineage>
        <taxon>Eukaryota</taxon>
        <taxon>Sar</taxon>
        <taxon>Alveolata</taxon>
        <taxon>Dinophyceae</taxon>
        <taxon>Prorocentrales</taxon>
        <taxon>Prorocentraceae</taxon>
        <taxon>Prorocentrum</taxon>
    </lineage>
</organism>
<feature type="region of interest" description="Disordered" evidence="1">
    <location>
        <begin position="73"/>
        <end position="96"/>
    </location>
</feature>
<evidence type="ECO:0000256" key="2">
    <source>
        <dbReference type="SAM" id="Phobius"/>
    </source>
</evidence>
<dbReference type="InterPro" id="IPR002048">
    <property type="entry name" value="EF_hand_dom"/>
</dbReference>
<feature type="compositionally biased region" description="Low complexity" evidence="1">
    <location>
        <begin position="43"/>
        <end position="52"/>
    </location>
</feature>
<feature type="transmembrane region" description="Helical" evidence="2">
    <location>
        <begin position="355"/>
        <end position="377"/>
    </location>
</feature>
<sequence>MHPPLCQSPPDRRPSIARRRRRSSALFSVQDGFSVPGGPPAAPQAVPRAAAGSPLGPRLARFCTSERMRAEAEDDGCGRGAEADQDSGLLGPAAAGAGRPRGRRAALAAGLAAAALLVAAWRAPARGGGSAWRPRGAVSLTEGGIINVDVVLSNLPYDNLSADALAKNAVEDSVSKMFKGALPYCQVDSEIMAHQSDADATVVQVTLAAPRDKTGDDVASFVGSDAQRERLTLLLADALGHMPSIGHISTGEVAVISVSEGAQDGDLQYTVADVAAGSSTVPMGRTTLKKGDVIALNTENGEGPEQQVTIVSVSEGTLEVQPELVSAYPSGSLVIKIPPEMQTAQAQTLLTTTQLVVGVVASLATIILCAVMICFCVQARGKSAPDVGDESPQLQVMGDPARKDLICLVFKRFDSDCDARLNEDELQVFAKVCCNFSGDAEDWAARYPALCEKFDVQPERGFNLDGFEMLVDGQVADPDKVTSSMYCSDDTLMWVLRTDGVFPPEWADASDPRHGIWV</sequence>
<dbReference type="EMBL" id="CAUYUJ010002559">
    <property type="protein sequence ID" value="CAK0801353.1"/>
    <property type="molecule type" value="Genomic_DNA"/>
</dbReference>
<accession>A0ABN9Q9X3</accession>
<feature type="region of interest" description="Disordered" evidence="1">
    <location>
        <begin position="1"/>
        <end position="53"/>
    </location>
</feature>
<dbReference type="Proteomes" id="UP001189429">
    <property type="component" value="Unassembled WGS sequence"/>
</dbReference>
<proteinExistence type="predicted"/>
<evidence type="ECO:0000259" key="3">
    <source>
        <dbReference type="PROSITE" id="PS50222"/>
    </source>
</evidence>
<keyword evidence="5" id="KW-1185">Reference proteome</keyword>
<dbReference type="PROSITE" id="PS50222">
    <property type="entry name" value="EF_HAND_2"/>
    <property type="match status" value="1"/>
</dbReference>
<evidence type="ECO:0000313" key="4">
    <source>
        <dbReference type="EMBL" id="CAK0801353.1"/>
    </source>
</evidence>
<name>A0ABN9Q9X3_9DINO</name>
<evidence type="ECO:0000313" key="5">
    <source>
        <dbReference type="Proteomes" id="UP001189429"/>
    </source>
</evidence>
<protein>
    <recommendedName>
        <fullName evidence="3">EF-hand domain-containing protein</fullName>
    </recommendedName>
</protein>
<evidence type="ECO:0000256" key="1">
    <source>
        <dbReference type="SAM" id="MobiDB-lite"/>
    </source>
</evidence>
<keyword evidence="2" id="KW-0472">Membrane</keyword>
<comment type="caution">
    <text evidence="4">The sequence shown here is derived from an EMBL/GenBank/DDBJ whole genome shotgun (WGS) entry which is preliminary data.</text>
</comment>
<keyword evidence="2" id="KW-0812">Transmembrane</keyword>
<keyword evidence="2" id="KW-1133">Transmembrane helix</keyword>
<reference evidence="4" key="1">
    <citation type="submission" date="2023-10" db="EMBL/GenBank/DDBJ databases">
        <authorList>
            <person name="Chen Y."/>
            <person name="Shah S."/>
            <person name="Dougan E. K."/>
            <person name="Thang M."/>
            <person name="Chan C."/>
        </authorList>
    </citation>
    <scope>NUCLEOTIDE SEQUENCE [LARGE SCALE GENOMIC DNA]</scope>
</reference>
<gene>
    <name evidence="4" type="ORF">PCOR1329_LOCUS9241</name>
</gene>